<evidence type="ECO:0000256" key="1">
    <source>
        <dbReference type="SAM" id="MobiDB-lite"/>
    </source>
</evidence>
<dbReference type="Pfam" id="PF24553">
    <property type="entry name" value="Rv0428c_C"/>
    <property type="match status" value="1"/>
</dbReference>
<dbReference type="SUPFAM" id="SSF55729">
    <property type="entry name" value="Acyl-CoA N-acyltransferases (Nat)"/>
    <property type="match status" value="1"/>
</dbReference>
<dbReference type="Gene3D" id="3.40.630.30">
    <property type="match status" value="1"/>
</dbReference>
<comment type="caution">
    <text evidence="3">The sequence shown here is derived from an EMBL/GenBank/DDBJ whole genome shotgun (WGS) entry which is preliminary data.</text>
</comment>
<dbReference type="InterPro" id="IPR016181">
    <property type="entry name" value="Acyl_CoA_acyltransferase"/>
</dbReference>
<protein>
    <submittedName>
        <fullName evidence="3">GNAT family N-acetyltransferase</fullName>
    </submittedName>
</protein>
<organism evidence="3 4">
    <name type="scientific">Streptomyces hebeiensis</name>
    <dbReference type="NCBI Taxonomy" id="229486"/>
    <lineage>
        <taxon>Bacteria</taxon>
        <taxon>Bacillati</taxon>
        <taxon>Actinomycetota</taxon>
        <taxon>Actinomycetes</taxon>
        <taxon>Kitasatosporales</taxon>
        <taxon>Streptomycetaceae</taxon>
        <taxon>Streptomyces</taxon>
    </lineage>
</organism>
<name>A0ABN1UMC8_9ACTN</name>
<dbReference type="PROSITE" id="PS51186">
    <property type="entry name" value="GNAT"/>
    <property type="match status" value="1"/>
</dbReference>
<dbReference type="InterPro" id="IPR056935">
    <property type="entry name" value="Rv0428c-like_C"/>
</dbReference>
<feature type="domain" description="N-acetyltransferase" evidence="2">
    <location>
        <begin position="329"/>
        <end position="410"/>
    </location>
</feature>
<sequence>MEFTAGGRFEVRITPSDVGKRVSVRRLTGGVAGAEKFTDTVGVLTSWDAGVLLITRRTGESVRVPESSLVAGKVVPAAPARRRGPAATFEELARAGARAWQPVESERLGSWELRAAAEAGPAGRREEGPGEGGTPGRSQGDRPAGVVVGRREEGPGDARPAGVVVGRRVGFTRRANSVLAVGEPGVELDEALARVRRWYEERGLPAYIQAATGAEGTQERLCAELERRGWRAEVTAEVRIAALAPLADRDVDVSGVRLDRSCDEAWLRRYQRLGTAGASAAPAHVLHVLGSGPSVWFATVPGGGGGSGAGPVLGEGGAPGGRPAPSPAPAAIGRCVVDGRWAGFMAVEVDPARRREGLATAVMTALARRALDEGASAAWLQVESGNDAARALYEGMGFTVHHRYHHFRAP</sequence>
<accession>A0ABN1UMC8</accession>
<proteinExistence type="predicted"/>
<dbReference type="InterPro" id="IPR000182">
    <property type="entry name" value="GNAT_dom"/>
</dbReference>
<dbReference type="Proteomes" id="UP001501371">
    <property type="component" value="Unassembled WGS sequence"/>
</dbReference>
<feature type="region of interest" description="Disordered" evidence="1">
    <location>
        <begin position="117"/>
        <end position="161"/>
    </location>
</feature>
<reference evidence="3 4" key="1">
    <citation type="journal article" date="2019" name="Int. J. Syst. Evol. Microbiol.">
        <title>The Global Catalogue of Microorganisms (GCM) 10K type strain sequencing project: providing services to taxonomists for standard genome sequencing and annotation.</title>
        <authorList>
            <consortium name="The Broad Institute Genomics Platform"/>
            <consortium name="The Broad Institute Genome Sequencing Center for Infectious Disease"/>
            <person name="Wu L."/>
            <person name="Ma J."/>
        </authorList>
    </citation>
    <scope>NUCLEOTIDE SEQUENCE [LARGE SCALE GENOMIC DNA]</scope>
    <source>
        <strain evidence="3 4">JCM 12696</strain>
    </source>
</reference>
<evidence type="ECO:0000313" key="3">
    <source>
        <dbReference type="EMBL" id="GAA1155189.1"/>
    </source>
</evidence>
<dbReference type="EMBL" id="BAAAKV010000005">
    <property type="protein sequence ID" value="GAA1155189.1"/>
    <property type="molecule type" value="Genomic_DNA"/>
</dbReference>
<gene>
    <name evidence="3" type="ORF">GCM10009654_08460</name>
</gene>
<evidence type="ECO:0000313" key="4">
    <source>
        <dbReference type="Proteomes" id="UP001501371"/>
    </source>
</evidence>
<evidence type="ECO:0000259" key="2">
    <source>
        <dbReference type="PROSITE" id="PS51186"/>
    </source>
</evidence>
<keyword evidence="4" id="KW-1185">Reference proteome</keyword>